<reference evidence="19" key="1">
    <citation type="submission" date="2018-10" db="EMBL/GenBank/DDBJ databases">
        <title>Hidden diversity of soil giant viruses.</title>
        <authorList>
            <person name="Schulz F."/>
            <person name="Alteio L."/>
            <person name="Goudeau D."/>
            <person name="Ryan E.M."/>
            <person name="Malmstrom R.R."/>
            <person name="Blanchard J."/>
            <person name="Woyke T."/>
        </authorList>
    </citation>
    <scope>NUCLEOTIDE SEQUENCE</scope>
    <source>
        <strain evidence="19">TEV1</strain>
    </source>
</reference>
<dbReference type="GO" id="GO:0170056">
    <property type="term" value="F:cholesterol 7-desaturase [NAD(P)H] activity"/>
    <property type="evidence" value="ECO:0007669"/>
    <property type="project" value="UniProtKB-EC"/>
</dbReference>
<evidence type="ECO:0000256" key="13">
    <source>
        <dbReference type="ARBA" id="ARBA00025729"/>
    </source>
</evidence>
<keyword evidence="11 17" id="KW-0472">Membrane</keyword>
<evidence type="ECO:0000256" key="15">
    <source>
        <dbReference type="ARBA" id="ARBA00047853"/>
    </source>
</evidence>
<dbReference type="GO" id="GO:0046872">
    <property type="term" value="F:metal ion binding"/>
    <property type="evidence" value="ECO:0007669"/>
    <property type="project" value="UniProtKB-KW"/>
</dbReference>
<comment type="catalytic activity">
    <reaction evidence="16">
        <text>cholesterol + NADPH + O2 + H(+) = 7-dehydrocholesterol + NADP(+) + 2 H2O</text>
        <dbReference type="Rhea" id="RHEA:45024"/>
        <dbReference type="ChEBI" id="CHEBI:15377"/>
        <dbReference type="ChEBI" id="CHEBI:15378"/>
        <dbReference type="ChEBI" id="CHEBI:15379"/>
        <dbReference type="ChEBI" id="CHEBI:16113"/>
        <dbReference type="ChEBI" id="CHEBI:17759"/>
        <dbReference type="ChEBI" id="CHEBI:57783"/>
        <dbReference type="ChEBI" id="CHEBI:58349"/>
        <dbReference type="EC" id="1.14.19.21"/>
    </reaction>
    <physiologicalReaction direction="left-to-right" evidence="16">
        <dbReference type="Rhea" id="RHEA:45025"/>
    </physiologicalReaction>
</comment>
<keyword evidence="6" id="KW-0479">Metal-binding</keyword>
<evidence type="ECO:0000256" key="10">
    <source>
        <dbReference type="ARBA" id="ARBA00023014"/>
    </source>
</evidence>
<evidence type="ECO:0000256" key="7">
    <source>
        <dbReference type="ARBA" id="ARBA00022989"/>
    </source>
</evidence>
<dbReference type="EMBL" id="MK071979">
    <property type="protein sequence ID" value="AYV75133.1"/>
    <property type="molecule type" value="Genomic_DNA"/>
</dbReference>
<keyword evidence="9" id="KW-0408">Iron</keyword>
<keyword evidence="8" id="KW-0560">Oxidoreductase</keyword>
<name>A0A3G4ZNE2_9VIRU</name>
<evidence type="ECO:0000256" key="9">
    <source>
        <dbReference type="ARBA" id="ARBA00023004"/>
    </source>
</evidence>
<evidence type="ECO:0000313" key="19">
    <source>
        <dbReference type="EMBL" id="AYV75133.1"/>
    </source>
</evidence>
<evidence type="ECO:0000256" key="4">
    <source>
        <dbReference type="ARBA" id="ARBA00022692"/>
    </source>
</evidence>
<comment type="similarity">
    <text evidence="13">Belongs to the cholesterol 7-desaturase family.</text>
</comment>
<keyword evidence="7 17" id="KW-1133">Transmembrane helix</keyword>
<comment type="pathway">
    <text evidence="12">Steroid hormone biosynthesis; dafachronic acid biosynthesis.</text>
</comment>
<evidence type="ECO:0000256" key="11">
    <source>
        <dbReference type="ARBA" id="ARBA00023136"/>
    </source>
</evidence>
<evidence type="ECO:0000259" key="18">
    <source>
        <dbReference type="PROSITE" id="PS51296"/>
    </source>
</evidence>
<keyword evidence="5" id="KW-0001">2Fe-2S</keyword>
<keyword evidence="10" id="KW-0411">Iron-sulfur</keyword>
<dbReference type="PANTHER" id="PTHR21266">
    <property type="entry name" value="IRON-SULFUR DOMAIN CONTAINING PROTEIN"/>
    <property type="match status" value="1"/>
</dbReference>
<feature type="domain" description="Rieske" evidence="18">
    <location>
        <begin position="53"/>
        <end position="128"/>
    </location>
</feature>
<dbReference type="Gene3D" id="3.90.380.10">
    <property type="entry name" value="Naphthalene 1,2-dioxygenase Alpha Subunit, Chain A, domain 1"/>
    <property type="match status" value="1"/>
</dbReference>
<dbReference type="PANTHER" id="PTHR21266:SF32">
    <property type="entry name" value="CHOLESTEROL 7-DESATURASE NVD"/>
    <property type="match status" value="1"/>
</dbReference>
<dbReference type="InterPro" id="IPR050584">
    <property type="entry name" value="Cholesterol_7-desaturase"/>
</dbReference>
<protein>
    <recommendedName>
        <fullName evidence="14">cholesterol 7-desaturase</fullName>
        <ecNumber evidence="14">1.14.19.21</ecNumber>
    </recommendedName>
</protein>
<comment type="subcellular location">
    <subcellularLocation>
        <location evidence="2">Membrane</location>
    </subcellularLocation>
</comment>
<proteinExistence type="inferred from homology"/>
<dbReference type="InterPro" id="IPR045605">
    <property type="entry name" value="KshA-like_C"/>
</dbReference>
<comment type="pathway">
    <text evidence="3">Hormone biosynthesis.</text>
</comment>
<dbReference type="Pfam" id="PF19298">
    <property type="entry name" value="KshA_C"/>
    <property type="match status" value="1"/>
</dbReference>
<dbReference type="Gene3D" id="2.102.10.10">
    <property type="entry name" value="Rieske [2Fe-2S] iron-sulphur domain"/>
    <property type="match status" value="1"/>
</dbReference>
<dbReference type="PROSITE" id="PS51296">
    <property type="entry name" value="RIESKE"/>
    <property type="match status" value="1"/>
</dbReference>
<evidence type="ECO:0000256" key="3">
    <source>
        <dbReference type="ARBA" id="ARBA00004972"/>
    </source>
</evidence>
<dbReference type="GO" id="GO:0016020">
    <property type="term" value="C:membrane"/>
    <property type="evidence" value="ECO:0007669"/>
    <property type="project" value="UniProtKB-SubCell"/>
</dbReference>
<dbReference type="InterPro" id="IPR036922">
    <property type="entry name" value="Rieske_2Fe-2S_sf"/>
</dbReference>
<evidence type="ECO:0000256" key="14">
    <source>
        <dbReference type="ARBA" id="ARBA00026095"/>
    </source>
</evidence>
<dbReference type="EC" id="1.14.19.21" evidence="14"/>
<organism evidence="19">
    <name type="scientific">Terrestrivirus sp</name>
    <dbReference type="NCBI Taxonomy" id="2487775"/>
    <lineage>
        <taxon>Viruses</taxon>
        <taxon>Varidnaviria</taxon>
        <taxon>Bamfordvirae</taxon>
        <taxon>Nucleocytoviricota</taxon>
        <taxon>Megaviricetes</taxon>
        <taxon>Imitervirales</taxon>
        <taxon>Mimiviridae</taxon>
        <taxon>Klosneuvirinae</taxon>
    </lineage>
</organism>
<gene>
    <name evidence="19" type="ORF">Terrestrivirus1_7</name>
</gene>
<evidence type="ECO:0000256" key="12">
    <source>
        <dbReference type="ARBA" id="ARBA00025712"/>
    </source>
</evidence>
<sequence>MYLVYGTFIGMVLYGLYYFLLSNFQYINYLRESLKVKQKPNVPLPPPYPNGWFKLLHSHELKIKEVKYVEILGQNFAVYRGEDGIAYAVDAFCPHLGANLGIGGTVEKNCITCPFHGWKYNEDGKCVNKVMAHDKNNCDNDNQDDNKDIYSCNHANNGCVENHQNQNTNQNQNQNQNTNQKNNRNIYIKKWDIYEVNNIILVWYNELNEAPTYFPKEIPEIKNSMWKLRGKTIQYAQCHVSDIPENISDVRHFDFVHSKHSNLLPIHYKWKPVWKASYDETIDELFDDVNEEAQKFKMSKLQYCEKPFTSVLYFEHLIQLKLFGKYYDIPLGMKLIGFQVGPGVVYLFFSTTFGKGVFVQSLVPLGPNKQELTHVLYTENKMPYFMSAFMLYGEAQQVLNDAYIWSNKLHLEKPIVCTNVDKILIKWRKWYSQFYTSKITKNNKINDLTW</sequence>
<dbReference type="Pfam" id="PF00355">
    <property type="entry name" value="Rieske"/>
    <property type="match status" value="1"/>
</dbReference>
<feature type="transmembrane region" description="Helical" evidence="17">
    <location>
        <begin position="6"/>
        <end position="29"/>
    </location>
</feature>
<dbReference type="GO" id="GO:0051537">
    <property type="term" value="F:2 iron, 2 sulfur cluster binding"/>
    <property type="evidence" value="ECO:0007669"/>
    <property type="project" value="UniProtKB-KW"/>
</dbReference>
<accession>A0A3G4ZNE2</accession>
<comment type="catalytic activity">
    <reaction evidence="15">
        <text>cholesterol + NADH + O2 + H(+) = 7-dehydrocholesterol + NAD(+) + 2 H2O</text>
        <dbReference type="Rhea" id="RHEA:51644"/>
        <dbReference type="ChEBI" id="CHEBI:15377"/>
        <dbReference type="ChEBI" id="CHEBI:15378"/>
        <dbReference type="ChEBI" id="CHEBI:15379"/>
        <dbReference type="ChEBI" id="CHEBI:16113"/>
        <dbReference type="ChEBI" id="CHEBI:17759"/>
        <dbReference type="ChEBI" id="CHEBI:57540"/>
        <dbReference type="ChEBI" id="CHEBI:57945"/>
        <dbReference type="EC" id="1.14.19.21"/>
    </reaction>
    <physiologicalReaction direction="left-to-right" evidence="15">
        <dbReference type="Rhea" id="RHEA:51645"/>
    </physiologicalReaction>
</comment>
<dbReference type="GO" id="GO:0008203">
    <property type="term" value="P:cholesterol metabolic process"/>
    <property type="evidence" value="ECO:0007669"/>
    <property type="project" value="InterPro"/>
</dbReference>
<evidence type="ECO:0000256" key="8">
    <source>
        <dbReference type="ARBA" id="ARBA00023002"/>
    </source>
</evidence>
<evidence type="ECO:0000256" key="17">
    <source>
        <dbReference type="SAM" id="Phobius"/>
    </source>
</evidence>
<dbReference type="InterPro" id="IPR017941">
    <property type="entry name" value="Rieske_2Fe-2S"/>
</dbReference>
<evidence type="ECO:0000256" key="6">
    <source>
        <dbReference type="ARBA" id="ARBA00022723"/>
    </source>
</evidence>
<evidence type="ECO:0000256" key="16">
    <source>
        <dbReference type="ARBA" id="ARBA00049548"/>
    </source>
</evidence>
<keyword evidence="4 17" id="KW-0812">Transmembrane</keyword>
<evidence type="ECO:0000256" key="2">
    <source>
        <dbReference type="ARBA" id="ARBA00004370"/>
    </source>
</evidence>
<evidence type="ECO:0000256" key="1">
    <source>
        <dbReference type="ARBA" id="ARBA00001962"/>
    </source>
</evidence>
<comment type="cofactor">
    <cofactor evidence="1">
        <name>Fe cation</name>
        <dbReference type="ChEBI" id="CHEBI:24875"/>
    </cofactor>
</comment>
<evidence type="ECO:0000256" key="5">
    <source>
        <dbReference type="ARBA" id="ARBA00022714"/>
    </source>
</evidence>
<dbReference type="SUPFAM" id="SSF50022">
    <property type="entry name" value="ISP domain"/>
    <property type="match status" value="1"/>
</dbReference>